<comment type="similarity">
    <text evidence="1">Belongs to the NFYB/HAP3 subunit family.</text>
</comment>
<proteinExistence type="inferred from homology"/>
<evidence type="ECO:0000313" key="6">
    <source>
        <dbReference type="EMBL" id="KAL2343902.1"/>
    </source>
</evidence>
<evidence type="ECO:0000256" key="2">
    <source>
        <dbReference type="ARBA" id="ARBA00023015"/>
    </source>
</evidence>
<dbReference type="EMBL" id="JBGMDY010000002">
    <property type="protein sequence ID" value="KAL2343902.1"/>
    <property type="molecule type" value="Genomic_DNA"/>
</dbReference>
<reference evidence="6 7" key="1">
    <citation type="submission" date="2024-08" db="EMBL/GenBank/DDBJ databases">
        <title>Insights into the chromosomal genome structure of Flemingia macrophylla.</title>
        <authorList>
            <person name="Ding Y."/>
            <person name="Zhao Y."/>
            <person name="Bi W."/>
            <person name="Wu M."/>
            <person name="Zhao G."/>
            <person name="Gong Y."/>
            <person name="Li W."/>
            <person name="Zhang P."/>
        </authorList>
    </citation>
    <scope>NUCLEOTIDE SEQUENCE [LARGE SCALE GENOMIC DNA]</scope>
    <source>
        <strain evidence="6">DYQJB</strain>
        <tissue evidence="6">Leaf</tissue>
    </source>
</reference>
<keyword evidence="4" id="KW-0472">Membrane</keyword>
<evidence type="ECO:0000259" key="5">
    <source>
        <dbReference type="Pfam" id="PF00808"/>
    </source>
</evidence>
<keyword evidence="7" id="KW-1185">Reference proteome</keyword>
<dbReference type="PANTHER" id="PTHR11064:SF171">
    <property type="entry name" value="NUCLEAR TRANSCRIPTION FACTOR Y SUBUNIT B-2"/>
    <property type="match status" value="1"/>
</dbReference>
<gene>
    <name evidence="6" type="ORF">Fmac_005187</name>
</gene>
<dbReference type="PANTHER" id="PTHR11064">
    <property type="entry name" value="CCAAT-BINDING TRANSCRIPTION FACTOR-RELATED"/>
    <property type="match status" value="1"/>
</dbReference>
<protein>
    <recommendedName>
        <fullName evidence="5">Transcription factor CBF/NF-Y/archaeal histone domain-containing protein</fullName>
    </recommendedName>
</protein>
<evidence type="ECO:0000256" key="4">
    <source>
        <dbReference type="SAM" id="Phobius"/>
    </source>
</evidence>
<keyword evidence="3" id="KW-0804">Transcription</keyword>
<organism evidence="6 7">
    <name type="scientific">Flemingia macrophylla</name>
    <dbReference type="NCBI Taxonomy" id="520843"/>
    <lineage>
        <taxon>Eukaryota</taxon>
        <taxon>Viridiplantae</taxon>
        <taxon>Streptophyta</taxon>
        <taxon>Embryophyta</taxon>
        <taxon>Tracheophyta</taxon>
        <taxon>Spermatophyta</taxon>
        <taxon>Magnoliopsida</taxon>
        <taxon>eudicotyledons</taxon>
        <taxon>Gunneridae</taxon>
        <taxon>Pentapetalae</taxon>
        <taxon>rosids</taxon>
        <taxon>fabids</taxon>
        <taxon>Fabales</taxon>
        <taxon>Fabaceae</taxon>
        <taxon>Papilionoideae</taxon>
        <taxon>50 kb inversion clade</taxon>
        <taxon>NPAAA clade</taxon>
        <taxon>indigoferoid/millettioid clade</taxon>
        <taxon>Phaseoleae</taxon>
        <taxon>Flemingia</taxon>
    </lineage>
</organism>
<feature type="transmembrane region" description="Helical" evidence="4">
    <location>
        <begin position="54"/>
        <end position="73"/>
    </location>
</feature>
<evidence type="ECO:0000256" key="3">
    <source>
        <dbReference type="ARBA" id="ARBA00023163"/>
    </source>
</evidence>
<dbReference type="SUPFAM" id="SSF47113">
    <property type="entry name" value="Histone-fold"/>
    <property type="match status" value="1"/>
</dbReference>
<dbReference type="Proteomes" id="UP001603857">
    <property type="component" value="Unassembled WGS sequence"/>
</dbReference>
<keyword evidence="4" id="KW-0812">Transmembrane</keyword>
<dbReference type="InterPro" id="IPR003958">
    <property type="entry name" value="CBFA_NFYB_domain"/>
</dbReference>
<name>A0ABD1N710_9FABA</name>
<accession>A0ABD1N710</accession>
<evidence type="ECO:0000256" key="1">
    <source>
        <dbReference type="ARBA" id="ARBA00009053"/>
    </source>
</evidence>
<evidence type="ECO:0000313" key="7">
    <source>
        <dbReference type="Proteomes" id="UP001603857"/>
    </source>
</evidence>
<dbReference type="Pfam" id="PF00808">
    <property type="entry name" value="CBFD_NFYB_HMF"/>
    <property type="match status" value="1"/>
</dbReference>
<keyword evidence="4" id="KW-1133">Transmembrane helix</keyword>
<keyword evidence="2" id="KW-0805">Transcription regulation</keyword>
<dbReference type="InterPro" id="IPR009072">
    <property type="entry name" value="Histone-fold"/>
</dbReference>
<sequence length="83" mass="9426">MKKVLPANGKIAKDPKEIVQECVSEFMSFITNEGIPRARPQVVNHLLRKMFNQFQMLSLFALIHMSILIAHALKHIAMITALI</sequence>
<feature type="domain" description="Transcription factor CBF/NF-Y/archaeal histone" evidence="5">
    <location>
        <begin position="1"/>
        <end position="35"/>
    </location>
</feature>
<dbReference type="InterPro" id="IPR027113">
    <property type="entry name" value="Transc_fact_NFYB/HAP3"/>
</dbReference>
<dbReference type="Gene3D" id="1.10.20.10">
    <property type="entry name" value="Histone, subunit A"/>
    <property type="match status" value="1"/>
</dbReference>
<dbReference type="AlphaFoldDB" id="A0ABD1N710"/>
<comment type="caution">
    <text evidence="6">The sequence shown here is derived from an EMBL/GenBank/DDBJ whole genome shotgun (WGS) entry which is preliminary data.</text>
</comment>